<dbReference type="Proteomes" id="UP001199642">
    <property type="component" value="Chromosome"/>
</dbReference>
<feature type="repeat" description="TPR" evidence="1">
    <location>
        <begin position="880"/>
        <end position="913"/>
    </location>
</feature>
<accession>A0ABY3RXZ1</accession>
<reference evidence="3 4" key="1">
    <citation type="submission" date="2023-01" db="EMBL/GenBank/DDBJ databases">
        <title>Characterization of estradiol degrading bacteria Microbacterium sp. MZT7 and reveal degrading genes through genome analysis.</title>
        <authorList>
            <person name="Hao P."/>
            <person name="Gao Y."/>
        </authorList>
    </citation>
    <scope>NUCLEOTIDE SEQUENCE [LARGE SCALE GENOMIC DNA]</scope>
    <source>
        <strain evidence="3 4">MZT7</strain>
    </source>
</reference>
<dbReference type="SUPFAM" id="SSF52540">
    <property type="entry name" value="P-loop containing nucleoside triphosphate hydrolases"/>
    <property type="match status" value="1"/>
</dbReference>
<dbReference type="Pfam" id="PF03704">
    <property type="entry name" value="BTAD"/>
    <property type="match status" value="1"/>
</dbReference>
<dbReference type="Gene3D" id="1.10.10.10">
    <property type="entry name" value="Winged helix-like DNA-binding domain superfamily/Winged helix DNA-binding domain"/>
    <property type="match status" value="1"/>
</dbReference>
<feature type="domain" description="Bacterial transcriptional activator" evidence="2">
    <location>
        <begin position="90"/>
        <end position="233"/>
    </location>
</feature>
<dbReference type="InterPro" id="IPR019734">
    <property type="entry name" value="TPR_rpt"/>
</dbReference>
<dbReference type="PANTHER" id="PTHR47691">
    <property type="entry name" value="REGULATOR-RELATED"/>
    <property type="match status" value="1"/>
</dbReference>
<evidence type="ECO:0000313" key="4">
    <source>
        <dbReference type="Proteomes" id="UP001199642"/>
    </source>
</evidence>
<dbReference type="PROSITE" id="PS50005">
    <property type="entry name" value="TPR"/>
    <property type="match status" value="1"/>
</dbReference>
<dbReference type="PRINTS" id="PR00364">
    <property type="entry name" value="DISEASERSIST"/>
</dbReference>
<dbReference type="Gene3D" id="3.40.50.300">
    <property type="entry name" value="P-loop containing nucleotide triphosphate hydrolases"/>
    <property type="match status" value="1"/>
</dbReference>
<proteinExistence type="predicted"/>
<dbReference type="Gene3D" id="1.25.40.10">
    <property type="entry name" value="Tetratricopeptide repeat domain"/>
    <property type="match status" value="2"/>
</dbReference>
<gene>
    <name evidence="3" type="ORF">K8F61_06920</name>
</gene>
<dbReference type="SUPFAM" id="SSF48452">
    <property type="entry name" value="TPR-like"/>
    <property type="match status" value="2"/>
</dbReference>
<dbReference type="EMBL" id="CP082781">
    <property type="protein sequence ID" value="UGS27890.1"/>
    <property type="molecule type" value="Genomic_DNA"/>
</dbReference>
<dbReference type="InterPro" id="IPR036388">
    <property type="entry name" value="WH-like_DNA-bd_sf"/>
</dbReference>
<dbReference type="SMART" id="SM01043">
    <property type="entry name" value="BTAD"/>
    <property type="match status" value="1"/>
</dbReference>
<evidence type="ECO:0000313" key="3">
    <source>
        <dbReference type="EMBL" id="UGS27890.1"/>
    </source>
</evidence>
<dbReference type="InterPro" id="IPR027417">
    <property type="entry name" value="P-loop_NTPase"/>
</dbReference>
<dbReference type="PANTHER" id="PTHR47691:SF3">
    <property type="entry name" value="HTH-TYPE TRANSCRIPTIONAL REGULATOR RV0890C-RELATED"/>
    <property type="match status" value="1"/>
</dbReference>
<dbReference type="RefSeq" id="WP_231821143.1">
    <property type="nucleotide sequence ID" value="NZ_CP082781.1"/>
</dbReference>
<dbReference type="InterPro" id="IPR005158">
    <property type="entry name" value="BTAD"/>
</dbReference>
<sequence length="1053" mass="112035">MTDRIAVLGPIRIAGRDVGGAAMRTLVATLALSRVGESRSLASLADDVWGDRPPQNPRAALQTLVSRLRAHGGADIVASVPGGYARVAATDLDRARELLEAAEAMEHDHGRILDILDEADALWRGEPAADLPDVPAAEALVRDAAGLRDRIRRARAEALRGAGRPAEAVAVLEALAVGSPRDEPLHIALVEALDAAGRTADALAVFAAYVRRLRDELGSSPGDGFVELNARLLRGAPKERAASVRIGVDAEPNALIGRDEAVREAEEMLRRARLVTVLGPGGLGKTRLAQAVAARSDASMVVVVPLAGVRTDADVGPAVAAALGISETAPGGRLSDPRARPDLRARMVAALADREALLVLDNCEQVIGGVAAWCSDLLATVPSLRILATSRAPVMIAAEQVLPLAPLAIAESVDSPAVRLFLERARAVRPGAELSLATVTRLCAHLDGLPLAIELAAARVRTMTAEQIEARLQNRFALLTKGDRSAPERHRTLEAVISWSWDLLDDGARTALTALSVLPGGFSSVAASALLGVEDPAELLDRLVEQSLLVASEHRTGMRFRMLETVREFGLVRLAEAGSGAVAAAEEAVTAWALALIADHGPPALRFPGGLRPEAQREIGAEHDNLVHVLRGLLAEGRHAEAVRIYAVVGQSWFMRGSYAEIAAMGAPMLTAARSVSADVSVDERAIATLLATLGCLIGDDPRGLRGIVSLRGLARTEGERLSPVWGALCATVTAATREADTYDVLRRVATVTDPRARLAGELLLSHFAENLGETRQALAAAERAWALAESLDEPWGAAMAADSAAQLASQSARPAEAIVWLQRAHHRYGQYDAEEPLRQAEWVRGGVLLALDRLEEAEEVFASLVRGGELTADALEISAVGWYGLGEVYRLSGRMDDAREALDRAMRMFRSPQQRRSPWFLMAVAGYVSAAAEGLDLGAEEIEKWVRRLRGRAVAGYRLRPQATDRPVLGTVLLGWSSWALTQPGRSARAVEALVLAERLGARQDLPSLRIRRHRERAERIVGADAVARAQDAIAGVPLADLVPRAVSVLGG</sequence>
<keyword evidence="4" id="KW-1185">Reference proteome</keyword>
<keyword evidence="1" id="KW-0802">TPR repeat</keyword>
<organism evidence="3 4">
    <name type="scientific">Microbacterium resistens</name>
    <dbReference type="NCBI Taxonomy" id="156977"/>
    <lineage>
        <taxon>Bacteria</taxon>
        <taxon>Bacillati</taxon>
        <taxon>Actinomycetota</taxon>
        <taxon>Actinomycetes</taxon>
        <taxon>Micrococcales</taxon>
        <taxon>Microbacteriaceae</taxon>
        <taxon>Microbacterium</taxon>
    </lineage>
</organism>
<protein>
    <recommendedName>
        <fullName evidence="2">Bacterial transcriptional activator domain-containing protein</fullName>
    </recommendedName>
</protein>
<name>A0ABY3RXZ1_9MICO</name>
<evidence type="ECO:0000256" key="1">
    <source>
        <dbReference type="PROSITE-ProRule" id="PRU00339"/>
    </source>
</evidence>
<dbReference type="SMART" id="SM00028">
    <property type="entry name" value="TPR"/>
    <property type="match status" value="1"/>
</dbReference>
<evidence type="ECO:0000259" key="2">
    <source>
        <dbReference type="SMART" id="SM01043"/>
    </source>
</evidence>
<dbReference type="InterPro" id="IPR011990">
    <property type="entry name" value="TPR-like_helical_dom_sf"/>
</dbReference>